<comment type="subcellular location">
    <subcellularLocation>
        <location evidence="1">Cell membrane</location>
        <topology evidence="1">Multi-pass membrane protein</topology>
    </subcellularLocation>
</comment>
<keyword evidence="6 8" id="KW-0807">Transducer</keyword>
<keyword evidence="3 9" id="KW-0812">Transmembrane</keyword>
<evidence type="ECO:0000256" key="6">
    <source>
        <dbReference type="ARBA" id="ARBA00023224"/>
    </source>
</evidence>
<dbReference type="InterPro" id="IPR029151">
    <property type="entry name" value="Sensor-like_sf"/>
</dbReference>
<dbReference type="PANTHER" id="PTHR32089">
    <property type="entry name" value="METHYL-ACCEPTING CHEMOTAXIS PROTEIN MCPB"/>
    <property type="match status" value="1"/>
</dbReference>
<dbReference type="InterPro" id="IPR033463">
    <property type="entry name" value="sCache_3"/>
</dbReference>
<evidence type="ECO:0000259" key="11">
    <source>
        <dbReference type="PROSITE" id="PS50885"/>
    </source>
</evidence>
<evidence type="ECO:0000259" key="10">
    <source>
        <dbReference type="PROSITE" id="PS50111"/>
    </source>
</evidence>
<reference evidence="12 13" key="2">
    <citation type="submission" date="2017-10" db="EMBL/GenBank/DDBJ databases">
        <authorList>
            <person name="Banno H."/>
            <person name="Chua N.-H."/>
        </authorList>
    </citation>
    <scope>NUCLEOTIDE SEQUENCE [LARGE SCALE GENOMIC DNA]</scope>
    <source>
        <strain evidence="12 13">JK626</strain>
    </source>
</reference>
<dbReference type="Pfam" id="PF17202">
    <property type="entry name" value="sCache_3_3"/>
    <property type="match status" value="1"/>
</dbReference>
<organism evidence="12 13">
    <name type="scientific">Pseudobutyrivibrio ruminis</name>
    <dbReference type="NCBI Taxonomy" id="46206"/>
    <lineage>
        <taxon>Bacteria</taxon>
        <taxon>Bacillati</taxon>
        <taxon>Bacillota</taxon>
        <taxon>Clostridia</taxon>
        <taxon>Lachnospirales</taxon>
        <taxon>Lachnospiraceae</taxon>
        <taxon>Pseudobutyrivibrio</taxon>
    </lineage>
</organism>
<dbReference type="AlphaFoldDB" id="A0A2G3DRE9"/>
<dbReference type="PROSITE" id="PS50111">
    <property type="entry name" value="CHEMOTAXIS_TRANSDUC_2"/>
    <property type="match status" value="1"/>
</dbReference>
<sequence length="552" mass="59518">MKVKFSIKKALIGMVLIMLSLLGVINLLYSLYNLRDGMEHEAMRGIEASCNTYVTILELTTFDESVEMHSLEFQLHKDSGYDYSLILDDTRARSSIDEIVGTKVSDEVVEAVLKNGESYSASNVDIGGELYYVHYEPLVHNTKIVGMAFVGLKKSDIWEYVGVKTRAMVIVSLSVMAILIGISIFAALKIAKAIKINVEAVNKLSTGNLDINIPKKVVNRPDELGLMARSVNNLSEKLQSVIGNARSSSSELDVSAEYLSQTAENISITADNVSSAVDHVANGATSQAESLQEAVTSVEEINDAIQLITDNTNHMNDIAESMQNSSQTSSAALQELQTSTEEAIEAIDEIVQKIAKTNQAVGSISEAVEVIDSIAAQTNLLSLNASIEAARAGEYGRGFAVVANEIRDLADKSAAAAKNIQETMSILSNDSEATMENAGSVQDSVAKQGDVISKTIDLVNEMIVKIDESLTVTNKIAESVSISDHATKVFADTINSLSAISQENAASTEETRASMIELSETVSQLSEKASNLNDISKILEKEMSFFNEESIA</sequence>
<dbReference type="InterPro" id="IPR004089">
    <property type="entry name" value="MCPsignal_dom"/>
</dbReference>
<name>A0A2G3DRE9_9FIRM</name>
<evidence type="ECO:0000256" key="9">
    <source>
        <dbReference type="SAM" id="Phobius"/>
    </source>
</evidence>
<evidence type="ECO:0000256" key="4">
    <source>
        <dbReference type="ARBA" id="ARBA00022989"/>
    </source>
</evidence>
<comment type="similarity">
    <text evidence="7">Belongs to the methyl-accepting chemotaxis (MCP) protein family.</text>
</comment>
<comment type="caution">
    <text evidence="12">The sequence shown here is derived from an EMBL/GenBank/DDBJ whole genome shotgun (WGS) entry which is preliminary data.</text>
</comment>
<dbReference type="InterPro" id="IPR003660">
    <property type="entry name" value="HAMP_dom"/>
</dbReference>
<dbReference type="Proteomes" id="UP000225889">
    <property type="component" value="Unassembled WGS sequence"/>
</dbReference>
<keyword evidence="5 9" id="KW-0472">Membrane</keyword>
<protein>
    <submittedName>
        <fullName evidence="12">Methyl-accepting chemotaxis protein</fullName>
    </submittedName>
</protein>
<reference evidence="12 13" key="1">
    <citation type="submission" date="2017-10" db="EMBL/GenBank/DDBJ databases">
        <title>Resolving the taxonomy of Roseburia spp., Eubacterium rectale and Agathobacter spp. through phylogenomic analysis.</title>
        <authorList>
            <person name="Sheridan P.O."/>
            <person name="Walker A.W."/>
            <person name="Duncan S.H."/>
            <person name="Scott K.P."/>
            <person name="Toole P.W.O."/>
            <person name="Luis P."/>
            <person name="Flint H.J."/>
        </authorList>
    </citation>
    <scope>NUCLEOTIDE SEQUENCE [LARGE SCALE GENOMIC DNA]</scope>
    <source>
        <strain evidence="12 13">JK626</strain>
    </source>
</reference>
<dbReference type="Gene3D" id="1.10.287.950">
    <property type="entry name" value="Methyl-accepting chemotaxis protein"/>
    <property type="match status" value="1"/>
</dbReference>
<dbReference type="PANTHER" id="PTHR32089:SF112">
    <property type="entry name" value="LYSOZYME-LIKE PROTEIN-RELATED"/>
    <property type="match status" value="1"/>
</dbReference>
<accession>A0A2G3DRE9</accession>
<evidence type="ECO:0000256" key="8">
    <source>
        <dbReference type="PROSITE-ProRule" id="PRU00284"/>
    </source>
</evidence>
<dbReference type="SMART" id="SM00283">
    <property type="entry name" value="MA"/>
    <property type="match status" value="1"/>
</dbReference>
<feature type="domain" description="Methyl-accepting transducer" evidence="10">
    <location>
        <begin position="262"/>
        <end position="519"/>
    </location>
</feature>
<dbReference type="SMART" id="SM00304">
    <property type="entry name" value="HAMP"/>
    <property type="match status" value="1"/>
</dbReference>
<evidence type="ECO:0000256" key="7">
    <source>
        <dbReference type="ARBA" id="ARBA00029447"/>
    </source>
</evidence>
<feature type="domain" description="HAMP" evidence="11">
    <location>
        <begin position="198"/>
        <end position="243"/>
    </location>
</feature>
<evidence type="ECO:0000256" key="1">
    <source>
        <dbReference type="ARBA" id="ARBA00004651"/>
    </source>
</evidence>
<keyword evidence="2" id="KW-1003">Cell membrane</keyword>
<feature type="transmembrane region" description="Helical" evidence="9">
    <location>
        <begin position="12"/>
        <end position="32"/>
    </location>
</feature>
<dbReference type="GO" id="GO:0007165">
    <property type="term" value="P:signal transduction"/>
    <property type="evidence" value="ECO:0007669"/>
    <property type="project" value="UniProtKB-KW"/>
</dbReference>
<dbReference type="CDD" id="cd06225">
    <property type="entry name" value="HAMP"/>
    <property type="match status" value="1"/>
</dbReference>
<dbReference type="EMBL" id="PDYF01000083">
    <property type="protein sequence ID" value="PHU33616.1"/>
    <property type="molecule type" value="Genomic_DNA"/>
</dbReference>
<dbReference type="RefSeq" id="WP_090153877.1">
    <property type="nucleotide sequence ID" value="NZ_PDYF01000083.1"/>
</dbReference>
<evidence type="ECO:0000256" key="5">
    <source>
        <dbReference type="ARBA" id="ARBA00023136"/>
    </source>
</evidence>
<evidence type="ECO:0000256" key="3">
    <source>
        <dbReference type="ARBA" id="ARBA00022692"/>
    </source>
</evidence>
<keyword evidence="4 9" id="KW-1133">Transmembrane helix</keyword>
<dbReference type="GO" id="GO:0005886">
    <property type="term" value="C:plasma membrane"/>
    <property type="evidence" value="ECO:0007669"/>
    <property type="project" value="UniProtKB-SubCell"/>
</dbReference>
<evidence type="ECO:0000256" key="2">
    <source>
        <dbReference type="ARBA" id="ARBA00022475"/>
    </source>
</evidence>
<gene>
    <name evidence="12" type="ORF">CSX01_13860</name>
</gene>
<evidence type="ECO:0000313" key="13">
    <source>
        <dbReference type="Proteomes" id="UP000225889"/>
    </source>
</evidence>
<proteinExistence type="inferred from homology"/>
<feature type="transmembrane region" description="Helical" evidence="9">
    <location>
        <begin position="167"/>
        <end position="188"/>
    </location>
</feature>
<dbReference type="Pfam" id="PF00672">
    <property type="entry name" value="HAMP"/>
    <property type="match status" value="1"/>
</dbReference>
<evidence type="ECO:0000313" key="12">
    <source>
        <dbReference type="EMBL" id="PHU33616.1"/>
    </source>
</evidence>
<dbReference type="Pfam" id="PF00015">
    <property type="entry name" value="MCPsignal"/>
    <property type="match status" value="1"/>
</dbReference>
<dbReference type="PROSITE" id="PS50885">
    <property type="entry name" value="HAMP"/>
    <property type="match status" value="1"/>
</dbReference>
<dbReference type="SUPFAM" id="SSF103190">
    <property type="entry name" value="Sensory domain-like"/>
    <property type="match status" value="1"/>
</dbReference>
<dbReference type="SUPFAM" id="SSF58104">
    <property type="entry name" value="Methyl-accepting chemotaxis protein (MCP) signaling domain"/>
    <property type="match status" value="1"/>
</dbReference>
<dbReference type="Gene3D" id="6.10.340.10">
    <property type="match status" value="1"/>
</dbReference>